<keyword evidence="2" id="KW-0677">Repeat</keyword>
<dbReference type="Pfam" id="PF00581">
    <property type="entry name" value="Rhodanese"/>
    <property type="match status" value="2"/>
</dbReference>
<protein>
    <submittedName>
        <fullName evidence="4">Thiosulfate/3-mercaptopyruvate sulfurtransferase</fullName>
    </submittedName>
</protein>
<feature type="domain" description="Rhodanese" evidence="3">
    <location>
        <begin position="163"/>
        <end position="271"/>
    </location>
</feature>
<organism evidence="4 5">
    <name type="scientific">Arenibacter nanhaiticus</name>
    <dbReference type="NCBI Taxonomy" id="558155"/>
    <lineage>
        <taxon>Bacteria</taxon>
        <taxon>Pseudomonadati</taxon>
        <taxon>Bacteroidota</taxon>
        <taxon>Flavobacteriia</taxon>
        <taxon>Flavobacteriales</taxon>
        <taxon>Flavobacteriaceae</taxon>
        <taxon>Arenibacter</taxon>
    </lineage>
</organism>
<keyword evidence="1 4" id="KW-0808">Transferase</keyword>
<dbReference type="PROSITE" id="PS50206">
    <property type="entry name" value="RHODANESE_3"/>
    <property type="match status" value="2"/>
</dbReference>
<dbReference type="AlphaFoldDB" id="A0A1M6JVH2"/>
<feature type="domain" description="Rhodanese" evidence="3">
    <location>
        <begin position="16"/>
        <end position="132"/>
    </location>
</feature>
<evidence type="ECO:0000259" key="3">
    <source>
        <dbReference type="PROSITE" id="PS50206"/>
    </source>
</evidence>
<dbReference type="CDD" id="cd01449">
    <property type="entry name" value="TST_Repeat_2"/>
    <property type="match status" value="1"/>
</dbReference>
<name>A0A1M6JVH2_9FLAO</name>
<dbReference type="OrthoDB" id="9770030at2"/>
<dbReference type="EMBL" id="FQYX01000023">
    <property type="protein sequence ID" value="SHJ50671.1"/>
    <property type="molecule type" value="Genomic_DNA"/>
</dbReference>
<dbReference type="InterPro" id="IPR001763">
    <property type="entry name" value="Rhodanese-like_dom"/>
</dbReference>
<dbReference type="PANTHER" id="PTHR11364">
    <property type="entry name" value="THIOSULFATE SULFERTANSFERASE"/>
    <property type="match status" value="1"/>
</dbReference>
<dbReference type="PANTHER" id="PTHR11364:SF27">
    <property type="entry name" value="SULFURTRANSFERASE"/>
    <property type="match status" value="1"/>
</dbReference>
<dbReference type="InterPro" id="IPR036873">
    <property type="entry name" value="Rhodanese-like_dom_sf"/>
</dbReference>
<evidence type="ECO:0000313" key="5">
    <source>
        <dbReference type="Proteomes" id="UP000184231"/>
    </source>
</evidence>
<dbReference type="STRING" id="558155.SAMN04487911_12331"/>
<gene>
    <name evidence="4" type="ORF">SAMN04487911_12331</name>
</gene>
<evidence type="ECO:0000256" key="2">
    <source>
        <dbReference type="ARBA" id="ARBA00022737"/>
    </source>
</evidence>
<dbReference type="SUPFAM" id="SSF52821">
    <property type="entry name" value="Rhodanese/Cell cycle control phosphatase"/>
    <property type="match status" value="2"/>
</dbReference>
<dbReference type="Proteomes" id="UP000184231">
    <property type="component" value="Unassembled WGS sequence"/>
</dbReference>
<dbReference type="InterPro" id="IPR045078">
    <property type="entry name" value="TST/MPST-like"/>
</dbReference>
<evidence type="ECO:0000256" key="1">
    <source>
        <dbReference type="ARBA" id="ARBA00022679"/>
    </source>
</evidence>
<sequence>MKDPIVSSHWLKEQLNNPDLVILDASQPTNIAGITSDFDSLQIKGARYFDLKNSFSDKNSPYPNMLPSEEQFQAESRKLGINSDSLIVVYDNLGVYTSPRVWWMFKTMGHEAVFVLDGGLPQWSKDGYETEEKVDHPSLEGNFKARLRPEMVKDFQYVKTNIVDKNALVIDARSSGRFNGTAPEPRKDLRSGSIPNSLNIPYEEVLEEGKFKSKIALKKLFQEKNINDQPLVFSCGSGITACIVLLASELIQENEKSVYDGSWTEWAQLEN</sequence>
<dbReference type="GO" id="GO:0004792">
    <property type="term" value="F:thiosulfate-cyanide sulfurtransferase activity"/>
    <property type="evidence" value="ECO:0007669"/>
    <property type="project" value="TreeGrafter"/>
</dbReference>
<dbReference type="FunFam" id="3.40.250.10:FF:000001">
    <property type="entry name" value="Sulfurtransferase"/>
    <property type="match status" value="1"/>
</dbReference>
<keyword evidence="4" id="KW-0670">Pyruvate</keyword>
<reference evidence="4 5" key="1">
    <citation type="submission" date="2016-11" db="EMBL/GenBank/DDBJ databases">
        <authorList>
            <person name="Jaros S."/>
            <person name="Januszkiewicz K."/>
            <person name="Wedrychowicz H."/>
        </authorList>
    </citation>
    <scope>NUCLEOTIDE SEQUENCE [LARGE SCALE GENOMIC DNA]</scope>
    <source>
        <strain evidence="4 5">CGMCC 1.8863</strain>
    </source>
</reference>
<dbReference type="SMART" id="SM00450">
    <property type="entry name" value="RHOD"/>
    <property type="match status" value="2"/>
</dbReference>
<dbReference type="CDD" id="cd01448">
    <property type="entry name" value="TST_Repeat_1"/>
    <property type="match status" value="1"/>
</dbReference>
<proteinExistence type="predicted"/>
<evidence type="ECO:0000313" key="4">
    <source>
        <dbReference type="EMBL" id="SHJ50671.1"/>
    </source>
</evidence>
<dbReference type="Gene3D" id="3.40.250.10">
    <property type="entry name" value="Rhodanese-like domain"/>
    <property type="match status" value="2"/>
</dbReference>
<dbReference type="RefSeq" id="WP_072765234.1">
    <property type="nucleotide sequence ID" value="NZ_FQYX01000023.1"/>
</dbReference>
<keyword evidence="5" id="KW-1185">Reference proteome</keyword>
<accession>A0A1M6JVH2</accession>